<evidence type="ECO:0000259" key="2">
    <source>
        <dbReference type="Pfam" id="PF08722"/>
    </source>
</evidence>
<feature type="domain" description="TnsA endonuclease N-terminal" evidence="2">
    <location>
        <begin position="39"/>
        <end position="139"/>
    </location>
</feature>
<accession>A0A6J7WTC1</accession>
<organism evidence="3">
    <name type="scientific">uncultured Caudovirales phage</name>
    <dbReference type="NCBI Taxonomy" id="2100421"/>
    <lineage>
        <taxon>Viruses</taxon>
        <taxon>Duplodnaviria</taxon>
        <taxon>Heunggongvirae</taxon>
        <taxon>Uroviricota</taxon>
        <taxon>Caudoviricetes</taxon>
        <taxon>Peduoviridae</taxon>
        <taxon>Maltschvirus</taxon>
        <taxon>Maltschvirus maltsch</taxon>
    </lineage>
</organism>
<keyword evidence="1" id="KW-0269">Exonuclease</keyword>
<sequence length="147" mass="17733">MAYRGPFRPKNLSKYRGDPTKITYRSLWELKFMRYLDSNESIIEWSSEEIVIPYRSPLDRKVHRYFPDFYVKFKDKDNRINTMLVEIKPYSQVKEPVKKDKVTKRYINEVRTYGVNSAKWKAAEEFCADRQWQFKIMTEKELGIGKA</sequence>
<reference evidence="3" key="1">
    <citation type="submission" date="2020-05" db="EMBL/GenBank/DDBJ databases">
        <authorList>
            <person name="Chiriac C."/>
            <person name="Salcher M."/>
            <person name="Ghai R."/>
            <person name="Kavagutti S V."/>
        </authorList>
    </citation>
    <scope>NUCLEOTIDE SEQUENCE</scope>
</reference>
<dbReference type="GO" id="GO:0004519">
    <property type="term" value="F:endonuclease activity"/>
    <property type="evidence" value="ECO:0007669"/>
    <property type="project" value="UniProtKB-UniRule"/>
</dbReference>
<dbReference type="Gene3D" id="3.40.91.30">
    <property type="match status" value="1"/>
</dbReference>
<proteinExistence type="inferred from homology"/>
<dbReference type="InterPro" id="IPR014833">
    <property type="entry name" value="TnsA_N"/>
</dbReference>
<dbReference type="InterPro" id="IPR046390">
    <property type="entry name" value="NUCL_HEAD_T4"/>
</dbReference>
<keyword evidence="1" id="KW-0540">Nuclease</keyword>
<comment type="similarity">
    <text evidence="1">Belongs to the Caudovirales head completion nuclease family.</text>
</comment>
<feature type="active site" evidence="1">
    <location>
        <position position="88"/>
    </location>
</feature>
<protein>
    <recommendedName>
        <fullName evidence="1">Head completion nuclease</fullName>
        <ecNumber evidence="1">3.1.-.-</ecNumber>
    </recommendedName>
</protein>
<feature type="active site" evidence="1">
    <location>
        <position position="68"/>
    </location>
</feature>
<dbReference type="Pfam" id="PF08722">
    <property type="entry name" value="Tn7_TnsA-like_N"/>
    <property type="match status" value="1"/>
</dbReference>
<keyword evidence="1" id="KW-0378">Hydrolase</keyword>
<evidence type="ECO:0000313" key="3">
    <source>
        <dbReference type="EMBL" id="CAB5221339.1"/>
    </source>
</evidence>
<dbReference type="GO" id="GO:0004527">
    <property type="term" value="F:exonuclease activity"/>
    <property type="evidence" value="ECO:0007669"/>
    <property type="project" value="UniProtKB-UniRule"/>
</dbReference>
<feature type="active site" evidence="1">
    <location>
        <position position="29"/>
    </location>
</feature>
<gene>
    <name evidence="3" type="ORF">UFOVP245_130</name>
</gene>
<comment type="function">
    <text evidence="1">During phage morphogenesis, plays an essential role in the head-tail joining step. The associated nuclease activity is essential for morphogenesis, possibly by cleaving packaged DNA to enable the joining of heads to tails. Displays both exo- and endonuclease activity.</text>
</comment>
<dbReference type="HAMAP" id="MF_04160">
    <property type="entry name" value="NUCL_HEAD_T4"/>
    <property type="match status" value="1"/>
</dbReference>
<evidence type="ECO:0000256" key="1">
    <source>
        <dbReference type="HAMAP-Rule" id="MF_04160"/>
    </source>
</evidence>
<keyword evidence="1" id="KW-0255">Endonuclease</keyword>
<name>A0A6J7WTC1_9CAUD</name>
<dbReference type="EMBL" id="LR798287">
    <property type="protein sequence ID" value="CAB5221339.1"/>
    <property type="molecule type" value="Genomic_DNA"/>
</dbReference>
<dbReference type="EC" id="3.1.-.-" evidence="1"/>